<proteinExistence type="predicted"/>
<evidence type="ECO:0000313" key="3">
    <source>
        <dbReference type="Proteomes" id="UP000769766"/>
    </source>
</evidence>
<organism evidence="2 3">
    <name type="scientific">Tectimicrobiota bacterium</name>
    <dbReference type="NCBI Taxonomy" id="2528274"/>
    <lineage>
        <taxon>Bacteria</taxon>
        <taxon>Pseudomonadati</taxon>
        <taxon>Nitrospinota/Tectimicrobiota group</taxon>
        <taxon>Candidatus Tectimicrobiota</taxon>
    </lineage>
</organism>
<evidence type="ECO:0000256" key="1">
    <source>
        <dbReference type="SAM" id="Phobius"/>
    </source>
</evidence>
<accession>A0A932FYR1</accession>
<evidence type="ECO:0000313" key="2">
    <source>
        <dbReference type="EMBL" id="MBI2876719.1"/>
    </source>
</evidence>
<comment type="caution">
    <text evidence="2">The sequence shown here is derived from an EMBL/GenBank/DDBJ whole genome shotgun (WGS) entry which is preliminary data.</text>
</comment>
<sequence>IRFQAILGGMLMVVLVANMLGALVLLPALFAWWQPKFLFSKEGIGH</sequence>
<name>A0A932FYR1_UNCTE</name>
<protein>
    <recommendedName>
        <fullName evidence="4">Membrane transport protein MMPL domain-containing protein</fullName>
    </recommendedName>
</protein>
<evidence type="ECO:0008006" key="4">
    <source>
        <dbReference type="Google" id="ProtNLM"/>
    </source>
</evidence>
<feature type="transmembrane region" description="Helical" evidence="1">
    <location>
        <begin position="6"/>
        <end position="33"/>
    </location>
</feature>
<feature type="non-terminal residue" evidence="2">
    <location>
        <position position="1"/>
    </location>
</feature>
<keyword evidence="1" id="KW-0812">Transmembrane</keyword>
<keyword evidence="1" id="KW-1133">Transmembrane helix</keyword>
<dbReference type="Proteomes" id="UP000769766">
    <property type="component" value="Unassembled WGS sequence"/>
</dbReference>
<reference evidence="2" key="1">
    <citation type="submission" date="2020-07" db="EMBL/GenBank/DDBJ databases">
        <title>Huge and variable diversity of episymbiotic CPR bacteria and DPANN archaea in groundwater ecosystems.</title>
        <authorList>
            <person name="He C.Y."/>
            <person name="Keren R."/>
            <person name="Whittaker M."/>
            <person name="Farag I.F."/>
            <person name="Doudna J."/>
            <person name="Cate J.H.D."/>
            <person name="Banfield J.F."/>
        </authorList>
    </citation>
    <scope>NUCLEOTIDE SEQUENCE</scope>
    <source>
        <strain evidence="2">NC_groundwater_672_Ag_B-0.1um_62_36</strain>
    </source>
</reference>
<keyword evidence="1" id="KW-0472">Membrane</keyword>
<gene>
    <name evidence="2" type="ORF">HYY20_07540</name>
</gene>
<dbReference type="EMBL" id="JACPRF010000227">
    <property type="protein sequence ID" value="MBI2876719.1"/>
    <property type="molecule type" value="Genomic_DNA"/>
</dbReference>
<dbReference type="AlphaFoldDB" id="A0A932FYR1"/>